<dbReference type="Proteomes" id="UP000198725">
    <property type="component" value="Unassembled WGS sequence"/>
</dbReference>
<accession>A0A1I4F490</accession>
<gene>
    <name evidence="1" type="ORF">SAMN05192579_11557</name>
</gene>
<organism evidence="1 2">
    <name type="scientific">Rhodanobacter glycinis</name>
    <dbReference type="NCBI Taxonomy" id="582702"/>
    <lineage>
        <taxon>Bacteria</taxon>
        <taxon>Pseudomonadati</taxon>
        <taxon>Pseudomonadota</taxon>
        <taxon>Gammaproteobacteria</taxon>
        <taxon>Lysobacterales</taxon>
        <taxon>Rhodanobacteraceae</taxon>
        <taxon>Rhodanobacter</taxon>
    </lineage>
</organism>
<sequence length="85" mass="9216">MPGIIPARMMGNGAAFTFAEGVHVNDAKLSATHLELLRALSARGQVPRAEVPAQLWEGLEARGLLERTLAGYLRLTKYGRTALNE</sequence>
<dbReference type="AlphaFoldDB" id="A0A1I4F490"/>
<dbReference type="RefSeq" id="WP_092704865.1">
    <property type="nucleotide sequence ID" value="NZ_FOSR01000015.1"/>
</dbReference>
<proteinExistence type="predicted"/>
<evidence type="ECO:0000313" key="1">
    <source>
        <dbReference type="EMBL" id="SFL12090.1"/>
    </source>
</evidence>
<reference evidence="2" key="1">
    <citation type="submission" date="2016-10" db="EMBL/GenBank/DDBJ databases">
        <authorList>
            <person name="Varghese N."/>
            <person name="Submissions S."/>
        </authorList>
    </citation>
    <scope>NUCLEOTIDE SEQUENCE [LARGE SCALE GENOMIC DNA]</scope>
    <source>
        <strain evidence="2">MO64</strain>
    </source>
</reference>
<keyword evidence="2" id="KW-1185">Reference proteome</keyword>
<dbReference type="EMBL" id="FOSR01000015">
    <property type="protein sequence ID" value="SFL12090.1"/>
    <property type="molecule type" value="Genomic_DNA"/>
</dbReference>
<protein>
    <submittedName>
        <fullName evidence="1">Uncharacterized protein</fullName>
    </submittedName>
</protein>
<evidence type="ECO:0000313" key="2">
    <source>
        <dbReference type="Proteomes" id="UP000198725"/>
    </source>
</evidence>
<name>A0A1I4F490_9GAMM</name>